<dbReference type="Pfam" id="PF06074">
    <property type="entry name" value="Portal_Mu"/>
    <property type="match status" value="1"/>
</dbReference>
<evidence type="ECO:0000256" key="1">
    <source>
        <dbReference type="SAM" id="MobiDB-lite"/>
    </source>
</evidence>
<protein>
    <submittedName>
        <fullName evidence="2">Portal protein</fullName>
    </submittedName>
</protein>
<feature type="compositionally biased region" description="Basic and acidic residues" evidence="1">
    <location>
        <begin position="469"/>
        <end position="479"/>
    </location>
</feature>
<organism evidence="2">
    <name type="scientific">Myoviridae sp. ct3Oc10</name>
    <dbReference type="NCBI Taxonomy" id="2825025"/>
    <lineage>
        <taxon>Viruses</taxon>
        <taxon>Duplodnaviria</taxon>
        <taxon>Heunggongvirae</taxon>
        <taxon>Uroviricota</taxon>
        <taxon>Caudoviricetes</taxon>
    </lineage>
</organism>
<accession>A0A8S5U6S1</accession>
<dbReference type="EMBL" id="BK016023">
    <property type="protein sequence ID" value="DAF90185.1"/>
    <property type="molecule type" value="Genomic_DNA"/>
</dbReference>
<feature type="compositionally biased region" description="Acidic residues" evidence="1">
    <location>
        <begin position="453"/>
        <end position="467"/>
    </location>
</feature>
<name>A0A8S5U6S1_9CAUD</name>
<feature type="region of interest" description="Disordered" evidence="1">
    <location>
        <begin position="411"/>
        <end position="479"/>
    </location>
</feature>
<proteinExistence type="predicted"/>
<sequence>MATTAGEIGRIGQKRYGGFFYEEFLKELQGRKGVETYREMADNDDVIGAILFAIEMLIRQTSWTIQPGGPESADEEAAEFIESCMDDMQDTWTDTISEILSFLTYGWSYHEIVYKRRCGKNRDSRLNSKYDDGLIGWAKLPIRAQETLYQWEYDDNDNLTGMTQMPPPNFGLYTIPIEKALLFRTKSRKNNPEGRSVLRNAYRSWYFKRRIQEIEGIGIERDLAGFPVLTAPEGMNIWDTDDPDMVAIRAGMEAIVKNVRRDSTEGLALPNGWQFQLLSTGGRRQFDTNAIIERYDTRMAMTVLADFIFLGHQSVGSFALSSDKTELFSMAIGAYLDIICEVFNNQAIPRLINLNGDHFNSITDYPRMEHGDIEDEDIEKLANYIKEMTGVGILTPDSQLEDYVREAAHLPERLEDDTPAVPTPGGEKPVNTRQRQQAKPQQQRSSTVAPGGGEEDPDGVTEEDMQAVEEARKRLGRDP</sequence>
<feature type="compositionally biased region" description="Low complexity" evidence="1">
    <location>
        <begin position="433"/>
        <end position="444"/>
    </location>
</feature>
<reference evidence="2" key="1">
    <citation type="journal article" date="2021" name="Proc. Natl. Acad. Sci. U.S.A.">
        <title>A Catalog of Tens of Thousands of Viruses from Human Metagenomes Reveals Hidden Associations with Chronic Diseases.</title>
        <authorList>
            <person name="Tisza M.J."/>
            <person name="Buck C.B."/>
        </authorList>
    </citation>
    <scope>NUCLEOTIDE SEQUENCE</scope>
    <source>
        <strain evidence="2">Ct3Oc10</strain>
    </source>
</reference>
<dbReference type="InterPro" id="IPR009279">
    <property type="entry name" value="Portal_Mu"/>
</dbReference>
<evidence type="ECO:0000313" key="2">
    <source>
        <dbReference type="EMBL" id="DAF90185.1"/>
    </source>
</evidence>